<reference evidence="1" key="1">
    <citation type="submission" date="2020-03" db="EMBL/GenBank/DDBJ databases">
        <title>The deep terrestrial virosphere.</title>
        <authorList>
            <person name="Holmfeldt K."/>
            <person name="Nilsson E."/>
            <person name="Simone D."/>
            <person name="Lopez-Fernandez M."/>
            <person name="Wu X."/>
            <person name="de Brujin I."/>
            <person name="Lundin D."/>
            <person name="Andersson A."/>
            <person name="Bertilsson S."/>
            <person name="Dopson M."/>
        </authorList>
    </citation>
    <scope>NUCLEOTIDE SEQUENCE</scope>
    <source>
        <strain evidence="1">MM415A03701</strain>
        <strain evidence="2">MM415B04865</strain>
    </source>
</reference>
<gene>
    <name evidence="1" type="ORF">MM415A03701_0015</name>
    <name evidence="2" type="ORF">MM415B04865_0012</name>
</gene>
<sequence length="82" mass="9522">MQRVAISLEGDMKYTLDVIKIKGCSGAPWAMRMTINGTSRYRPYHYKKEAIAGMYEWDNLSVWALEREFMHNFDSAQTLGIK</sequence>
<evidence type="ECO:0000313" key="1">
    <source>
        <dbReference type="EMBL" id="QJA70498.1"/>
    </source>
</evidence>
<name>A0A6M3JMN3_9ZZZZ</name>
<protein>
    <submittedName>
        <fullName evidence="1">Uncharacterized protein</fullName>
    </submittedName>
</protein>
<accession>A0A6M3JMN3</accession>
<dbReference type="EMBL" id="MT143038">
    <property type="protein sequence ID" value="QJA92113.1"/>
    <property type="molecule type" value="Genomic_DNA"/>
</dbReference>
<dbReference type="EMBL" id="MT141797">
    <property type="protein sequence ID" value="QJA70498.1"/>
    <property type="molecule type" value="Genomic_DNA"/>
</dbReference>
<proteinExistence type="predicted"/>
<organism evidence="1">
    <name type="scientific">viral metagenome</name>
    <dbReference type="NCBI Taxonomy" id="1070528"/>
    <lineage>
        <taxon>unclassified sequences</taxon>
        <taxon>metagenomes</taxon>
        <taxon>organismal metagenomes</taxon>
    </lineage>
</organism>
<dbReference type="AlphaFoldDB" id="A0A6M3JMN3"/>
<evidence type="ECO:0000313" key="2">
    <source>
        <dbReference type="EMBL" id="QJA92113.1"/>
    </source>
</evidence>